<keyword evidence="2" id="KW-0238">DNA-binding</keyword>
<keyword evidence="1" id="KW-0805">Transcription regulation</keyword>
<feature type="compositionally biased region" description="Low complexity" evidence="4">
    <location>
        <begin position="252"/>
        <end position="266"/>
    </location>
</feature>
<comment type="caution">
    <text evidence="7">The sequence shown here is derived from an EMBL/GenBank/DDBJ whole genome shotgun (WGS) entry which is preliminary data.</text>
</comment>
<accession>A0ABW3VLU6</accession>
<dbReference type="PANTHER" id="PTHR30136:SF24">
    <property type="entry name" value="HTH-TYPE TRANSCRIPTIONAL REPRESSOR ALLR"/>
    <property type="match status" value="1"/>
</dbReference>
<dbReference type="Pfam" id="PF09339">
    <property type="entry name" value="HTH_IclR"/>
    <property type="match status" value="1"/>
</dbReference>
<dbReference type="SMART" id="SM00346">
    <property type="entry name" value="HTH_ICLR"/>
    <property type="match status" value="1"/>
</dbReference>
<evidence type="ECO:0000259" key="5">
    <source>
        <dbReference type="PROSITE" id="PS51077"/>
    </source>
</evidence>
<keyword evidence="3" id="KW-0804">Transcription</keyword>
<proteinExistence type="predicted"/>
<dbReference type="InterPro" id="IPR036390">
    <property type="entry name" value="WH_DNA-bd_sf"/>
</dbReference>
<evidence type="ECO:0000313" key="7">
    <source>
        <dbReference type="EMBL" id="MFD1235765.1"/>
    </source>
</evidence>
<dbReference type="Gene3D" id="3.30.450.40">
    <property type="match status" value="1"/>
</dbReference>
<sequence length="284" mass="29335">MPEATGGTSSSERVADILLLFSDGPRTIGVTRAARELGLSKAVVHRILQSLTGRGLVAYDAASREYGLGPAAASLGSRALRDSDLRAVALPHLVDLRDRLHETATVSAKVPGGRLFLDQVVGAHEITMSVEVGRRLPLHAGAVGKCILAFSTPDEIDLALSRDLRAVTQATVVDPDRLRAELARIRADGHAASVGEREAGAASVAAPVLGRADVAVGAVSVCGPRFRLTDERIAAVAPDVVAAAALVTDALAGRATPGGPRRPAGPDSATGRSPFDRDGQSLTF</sequence>
<evidence type="ECO:0000313" key="8">
    <source>
        <dbReference type="Proteomes" id="UP001597182"/>
    </source>
</evidence>
<protein>
    <submittedName>
        <fullName evidence="7">IclR family transcriptional regulator</fullName>
    </submittedName>
</protein>
<feature type="region of interest" description="Disordered" evidence="4">
    <location>
        <begin position="252"/>
        <end position="284"/>
    </location>
</feature>
<dbReference type="InterPro" id="IPR014757">
    <property type="entry name" value="Tscrpt_reg_IclR_C"/>
</dbReference>
<keyword evidence="8" id="KW-1185">Reference proteome</keyword>
<evidence type="ECO:0000256" key="4">
    <source>
        <dbReference type="SAM" id="MobiDB-lite"/>
    </source>
</evidence>
<dbReference type="RefSeq" id="WP_346091072.1">
    <property type="nucleotide sequence ID" value="NZ_BAABKS010000017.1"/>
</dbReference>
<dbReference type="PANTHER" id="PTHR30136">
    <property type="entry name" value="HELIX-TURN-HELIX TRANSCRIPTIONAL REGULATOR, ICLR FAMILY"/>
    <property type="match status" value="1"/>
</dbReference>
<dbReference type="Proteomes" id="UP001597182">
    <property type="component" value="Unassembled WGS sequence"/>
</dbReference>
<feature type="compositionally biased region" description="Basic and acidic residues" evidence="4">
    <location>
        <begin position="274"/>
        <end position="284"/>
    </location>
</feature>
<dbReference type="Pfam" id="PF01614">
    <property type="entry name" value="IclR_C"/>
    <property type="match status" value="1"/>
</dbReference>
<name>A0ABW3VLU6_9PSEU</name>
<evidence type="ECO:0000256" key="2">
    <source>
        <dbReference type="ARBA" id="ARBA00023125"/>
    </source>
</evidence>
<feature type="domain" description="IclR-ED" evidence="6">
    <location>
        <begin position="71"/>
        <end position="253"/>
    </location>
</feature>
<dbReference type="SUPFAM" id="SSF46785">
    <property type="entry name" value="Winged helix' DNA-binding domain"/>
    <property type="match status" value="1"/>
</dbReference>
<evidence type="ECO:0000256" key="3">
    <source>
        <dbReference type="ARBA" id="ARBA00023163"/>
    </source>
</evidence>
<dbReference type="PROSITE" id="PS51077">
    <property type="entry name" value="HTH_ICLR"/>
    <property type="match status" value="1"/>
</dbReference>
<dbReference type="SUPFAM" id="SSF55781">
    <property type="entry name" value="GAF domain-like"/>
    <property type="match status" value="1"/>
</dbReference>
<dbReference type="InterPro" id="IPR029016">
    <property type="entry name" value="GAF-like_dom_sf"/>
</dbReference>
<evidence type="ECO:0000256" key="1">
    <source>
        <dbReference type="ARBA" id="ARBA00023015"/>
    </source>
</evidence>
<dbReference type="InterPro" id="IPR036388">
    <property type="entry name" value="WH-like_DNA-bd_sf"/>
</dbReference>
<dbReference type="InterPro" id="IPR005471">
    <property type="entry name" value="Tscrpt_reg_IclR_N"/>
</dbReference>
<dbReference type="PROSITE" id="PS51078">
    <property type="entry name" value="ICLR_ED"/>
    <property type="match status" value="1"/>
</dbReference>
<feature type="domain" description="HTH iclR-type" evidence="5">
    <location>
        <begin position="8"/>
        <end position="70"/>
    </location>
</feature>
<evidence type="ECO:0000259" key="6">
    <source>
        <dbReference type="PROSITE" id="PS51078"/>
    </source>
</evidence>
<gene>
    <name evidence="7" type="ORF">ACFQ34_20935</name>
</gene>
<reference evidence="8" key="1">
    <citation type="journal article" date="2019" name="Int. J. Syst. Evol. Microbiol.">
        <title>The Global Catalogue of Microorganisms (GCM) 10K type strain sequencing project: providing services to taxonomists for standard genome sequencing and annotation.</title>
        <authorList>
            <consortium name="The Broad Institute Genomics Platform"/>
            <consortium name="The Broad Institute Genome Sequencing Center for Infectious Disease"/>
            <person name="Wu L."/>
            <person name="Ma J."/>
        </authorList>
    </citation>
    <scope>NUCLEOTIDE SEQUENCE [LARGE SCALE GENOMIC DNA]</scope>
    <source>
        <strain evidence="8">CCUG 49018</strain>
    </source>
</reference>
<organism evidence="7 8">
    <name type="scientific">Pseudonocardia benzenivorans</name>
    <dbReference type="NCBI Taxonomy" id="228005"/>
    <lineage>
        <taxon>Bacteria</taxon>
        <taxon>Bacillati</taxon>
        <taxon>Actinomycetota</taxon>
        <taxon>Actinomycetes</taxon>
        <taxon>Pseudonocardiales</taxon>
        <taxon>Pseudonocardiaceae</taxon>
        <taxon>Pseudonocardia</taxon>
    </lineage>
</organism>
<dbReference type="EMBL" id="JBHTMB010000171">
    <property type="protein sequence ID" value="MFD1235765.1"/>
    <property type="molecule type" value="Genomic_DNA"/>
</dbReference>
<dbReference type="InterPro" id="IPR050707">
    <property type="entry name" value="HTH_MetabolicPath_Reg"/>
</dbReference>
<dbReference type="Gene3D" id="1.10.10.10">
    <property type="entry name" value="Winged helix-like DNA-binding domain superfamily/Winged helix DNA-binding domain"/>
    <property type="match status" value="1"/>
</dbReference>